<feature type="coiled-coil region" evidence="1">
    <location>
        <begin position="10"/>
        <end position="37"/>
    </location>
</feature>
<feature type="compositionally biased region" description="Basic and acidic residues" evidence="2">
    <location>
        <begin position="65"/>
        <end position="77"/>
    </location>
</feature>
<name>A0A4R6S928_LABRH</name>
<keyword evidence="4" id="KW-1185">Reference proteome</keyword>
<accession>A0A4R6S928</accession>
<proteinExistence type="predicted"/>
<dbReference type="EMBL" id="SNXZ01000004">
    <property type="protein sequence ID" value="TDP96412.1"/>
    <property type="molecule type" value="Genomic_DNA"/>
</dbReference>
<evidence type="ECO:0000256" key="1">
    <source>
        <dbReference type="SAM" id="Coils"/>
    </source>
</evidence>
<evidence type="ECO:0000256" key="2">
    <source>
        <dbReference type="SAM" id="MobiDB-lite"/>
    </source>
</evidence>
<gene>
    <name evidence="3" type="ORF">EV186_104399</name>
</gene>
<comment type="caution">
    <text evidence="3">The sequence shown here is derived from an EMBL/GenBank/DDBJ whole genome shotgun (WGS) entry which is preliminary data.</text>
</comment>
<sequence length="77" mass="8629">MAEDRAGRVRAELAELATQARADVTRAKQRCAEATRAADESTGRLSQSWKQRIQAMRARPGAARADWRNDQMTDGQR</sequence>
<dbReference type="Proteomes" id="UP000295444">
    <property type="component" value="Unassembled WGS sequence"/>
</dbReference>
<evidence type="ECO:0000313" key="4">
    <source>
        <dbReference type="Proteomes" id="UP000295444"/>
    </source>
</evidence>
<protein>
    <submittedName>
        <fullName evidence="3">Uncharacterized protein</fullName>
    </submittedName>
</protein>
<reference evidence="3 4" key="1">
    <citation type="submission" date="2019-03" db="EMBL/GenBank/DDBJ databases">
        <title>Genomic Encyclopedia of Type Strains, Phase IV (KMG-IV): sequencing the most valuable type-strain genomes for metagenomic binning, comparative biology and taxonomic classification.</title>
        <authorList>
            <person name="Goeker M."/>
        </authorList>
    </citation>
    <scope>NUCLEOTIDE SEQUENCE [LARGE SCALE GENOMIC DNA]</scope>
    <source>
        <strain evidence="3 4">DSM 45361</strain>
    </source>
</reference>
<dbReference type="AlphaFoldDB" id="A0A4R6S928"/>
<organism evidence="3 4">
    <name type="scientific">Labedaea rhizosphaerae</name>
    <dbReference type="NCBI Taxonomy" id="598644"/>
    <lineage>
        <taxon>Bacteria</taxon>
        <taxon>Bacillati</taxon>
        <taxon>Actinomycetota</taxon>
        <taxon>Actinomycetes</taxon>
        <taxon>Pseudonocardiales</taxon>
        <taxon>Pseudonocardiaceae</taxon>
        <taxon>Labedaea</taxon>
    </lineage>
</organism>
<feature type="region of interest" description="Disordered" evidence="2">
    <location>
        <begin position="57"/>
        <end position="77"/>
    </location>
</feature>
<keyword evidence="1" id="KW-0175">Coiled coil</keyword>
<evidence type="ECO:0000313" key="3">
    <source>
        <dbReference type="EMBL" id="TDP96412.1"/>
    </source>
</evidence>
<dbReference type="RefSeq" id="WP_133851763.1">
    <property type="nucleotide sequence ID" value="NZ_SNXZ01000004.1"/>
</dbReference>